<feature type="region of interest" description="Disordered" evidence="1">
    <location>
        <begin position="101"/>
        <end position="127"/>
    </location>
</feature>
<dbReference type="STRING" id="645133.E3QFC3"/>
<dbReference type="VEuPathDB" id="FungiDB:GLRG_04705"/>
<feature type="region of interest" description="Disordered" evidence="1">
    <location>
        <begin position="493"/>
        <end position="518"/>
    </location>
</feature>
<evidence type="ECO:0000256" key="1">
    <source>
        <dbReference type="SAM" id="MobiDB-lite"/>
    </source>
</evidence>
<feature type="region of interest" description="Disordered" evidence="1">
    <location>
        <begin position="221"/>
        <end position="246"/>
    </location>
</feature>
<organism evidence="3">
    <name type="scientific">Colletotrichum graminicola (strain M1.001 / M2 / FGSC 10212)</name>
    <name type="common">Maize anthracnose fungus</name>
    <name type="synonym">Glomerella graminicola</name>
    <dbReference type="NCBI Taxonomy" id="645133"/>
    <lineage>
        <taxon>Eukaryota</taxon>
        <taxon>Fungi</taxon>
        <taxon>Dikarya</taxon>
        <taxon>Ascomycota</taxon>
        <taxon>Pezizomycotina</taxon>
        <taxon>Sordariomycetes</taxon>
        <taxon>Hypocreomycetidae</taxon>
        <taxon>Glomerellales</taxon>
        <taxon>Glomerellaceae</taxon>
        <taxon>Colletotrichum</taxon>
        <taxon>Colletotrichum graminicola species complex</taxon>
    </lineage>
</organism>
<reference evidence="3" key="1">
    <citation type="journal article" date="2012" name="Nat. Genet.">
        <title>Lifestyle transitions in plant pathogenic Colletotrichum fungi deciphered by genome and transcriptome analyses.</title>
        <authorList>
            <person name="O'Connell R.J."/>
            <person name="Thon M.R."/>
            <person name="Hacquard S."/>
            <person name="Amyotte S.G."/>
            <person name="Kleemann J."/>
            <person name="Torres M.F."/>
            <person name="Damm U."/>
            <person name="Buiate E.A."/>
            <person name="Epstein L."/>
            <person name="Alkan N."/>
            <person name="Altmueller J."/>
            <person name="Alvarado-Balderrama L."/>
            <person name="Bauser C.A."/>
            <person name="Becker C."/>
            <person name="Birren B.W."/>
            <person name="Chen Z."/>
            <person name="Choi J."/>
            <person name="Crouch J.A."/>
            <person name="Duvick J.P."/>
            <person name="Farman M.A."/>
            <person name="Gan P."/>
            <person name="Heiman D."/>
            <person name="Henrissat B."/>
            <person name="Howard R.J."/>
            <person name="Kabbage M."/>
            <person name="Koch C."/>
            <person name="Kracher B."/>
            <person name="Kubo Y."/>
            <person name="Law A.D."/>
            <person name="Lebrun M.-H."/>
            <person name="Lee Y.-H."/>
            <person name="Miyara I."/>
            <person name="Moore N."/>
            <person name="Neumann U."/>
            <person name="Nordstroem K."/>
            <person name="Panaccione D.G."/>
            <person name="Panstruga R."/>
            <person name="Place M."/>
            <person name="Proctor R.H."/>
            <person name="Prusky D."/>
            <person name="Rech G."/>
            <person name="Reinhardt R."/>
            <person name="Rollins J.A."/>
            <person name="Rounsley S."/>
            <person name="Schardl C.L."/>
            <person name="Schwartz D.C."/>
            <person name="Shenoy N."/>
            <person name="Shirasu K."/>
            <person name="Sikhakolli U.R."/>
            <person name="Stueber K."/>
            <person name="Sukno S.A."/>
            <person name="Sweigard J.A."/>
            <person name="Takano Y."/>
            <person name="Takahara H."/>
            <person name="Trail F."/>
            <person name="van der Does H.C."/>
            <person name="Voll L.M."/>
            <person name="Will I."/>
            <person name="Young S."/>
            <person name="Zeng Q."/>
            <person name="Zhang J."/>
            <person name="Zhou S."/>
            <person name="Dickman M.B."/>
            <person name="Schulze-Lefert P."/>
            <person name="Ver Loren van Themaat E."/>
            <person name="Ma L.-J."/>
            <person name="Vaillancourt L.J."/>
        </authorList>
    </citation>
    <scope>NUCLEOTIDE SEQUENCE [LARGE SCALE GENOMIC DNA]</scope>
    <source>
        <strain evidence="3">M1.001 / M2 / FGSC 10212</strain>
    </source>
</reference>
<sequence>MEQHSESIAHKHFRRLASFSTAAQLNMDYNSNLPPWATLNSTVASITGTVSIPVLNSSTVTATVFSSSLVASFPWNNATFSHPLTGTLTVSLITVNTTVRPPSSTNSTVLPTTEIGTSSLTSTGPPLTLVPPLPTGNSTLISGPTWVRTSSILLSTGVTTVSTDMTVTSTDSPPLPTANSTSSLVATRPATVTVSGSVITLISTLTGVPATLTGSVTGTPISPTLPPYPTTNSTVLSGPTAGGTEQRRRDRDKCVLFGHLGVGVELSLLIASFPQFDPHLRRSVDNSSNLEHIRNRIFFFVYTACTYASTFELICGCSALFCYHTIVHFLENFYFYGHIFLIQQQFAHIAICVDHLTNGTVTQVVTRSVLVTTATASANPTVAYPPLSTNTTVALSRTLCTSKWQNLTSTTSAAGFKSTWTSLVLTNRTSSSLDRATTFITSTTTRSGDPGGGDDGFPSESTFVFGTPTTTITDAPLPSNTAYPWGGLGPIFRPHEKAEPKTGGAYLPKLKDGKAHAA</sequence>
<dbReference type="Proteomes" id="UP000008782">
    <property type="component" value="Unassembled WGS sequence"/>
</dbReference>
<accession>E3QFC3</accession>
<feature type="compositionally biased region" description="Low complexity" evidence="1">
    <location>
        <begin position="116"/>
        <end position="127"/>
    </location>
</feature>
<dbReference type="RefSeq" id="XP_008093581.1">
    <property type="nucleotide sequence ID" value="XM_008095390.1"/>
</dbReference>
<protein>
    <submittedName>
        <fullName evidence="2">Uncharacterized protein</fullName>
    </submittedName>
</protein>
<feature type="compositionally biased region" description="Basic and acidic residues" evidence="1">
    <location>
        <begin position="509"/>
        <end position="518"/>
    </location>
</feature>
<dbReference type="EMBL" id="GG697345">
    <property type="protein sequence ID" value="EFQ29561.1"/>
    <property type="molecule type" value="Genomic_DNA"/>
</dbReference>
<evidence type="ECO:0000313" key="3">
    <source>
        <dbReference type="Proteomes" id="UP000008782"/>
    </source>
</evidence>
<dbReference type="eggNOG" id="ENOG502T4EA">
    <property type="taxonomic scope" value="Eukaryota"/>
</dbReference>
<dbReference type="AlphaFoldDB" id="E3QFC3"/>
<dbReference type="OrthoDB" id="4849005at2759"/>
<feature type="compositionally biased region" description="Polar residues" evidence="1">
    <location>
        <begin position="101"/>
        <end position="115"/>
    </location>
</feature>
<dbReference type="HOGENOM" id="CLU_525799_0_0_1"/>
<dbReference type="GeneID" id="24410070"/>
<name>E3QFC3_COLGM</name>
<proteinExistence type="predicted"/>
<evidence type="ECO:0000313" key="2">
    <source>
        <dbReference type="EMBL" id="EFQ29561.1"/>
    </source>
</evidence>
<keyword evidence="3" id="KW-1185">Reference proteome</keyword>
<gene>
    <name evidence="2" type="ORF">GLRG_04705</name>
</gene>